<keyword evidence="2" id="KW-1185">Reference proteome</keyword>
<proteinExistence type="predicted"/>
<organism evidence="1 2">
    <name type="scientific">Mucuna pruriens</name>
    <name type="common">Velvet bean</name>
    <name type="synonym">Dolichos pruriens</name>
    <dbReference type="NCBI Taxonomy" id="157652"/>
    <lineage>
        <taxon>Eukaryota</taxon>
        <taxon>Viridiplantae</taxon>
        <taxon>Streptophyta</taxon>
        <taxon>Embryophyta</taxon>
        <taxon>Tracheophyta</taxon>
        <taxon>Spermatophyta</taxon>
        <taxon>Magnoliopsida</taxon>
        <taxon>eudicotyledons</taxon>
        <taxon>Gunneridae</taxon>
        <taxon>Pentapetalae</taxon>
        <taxon>rosids</taxon>
        <taxon>fabids</taxon>
        <taxon>Fabales</taxon>
        <taxon>Fabaceae</taxon>
        <taxon>Papilionoideae</taxon>
        <taxon>50 kb inversion clade</taxon>
        <taxon>NPAAA clade</taxon>
        <taxon>indigoferoid/millettioid clade</taxon>
        <taxon>Phaseoleae</taxon>
        <taxon>Mucuna</taxon>
    </lineage>
</organism>
<dbReference type="AlphaFoldDB" id="A0A371GZU5"/>
<dbReference type="Proteomes" id="UP000257109">
    <property type="component" value="Unassembled WGS sequence"/>
</dbReference>
<evidence type="ECO:0000313" key="1">
    <source>
        <dbReference type="EMBL" id="RDX96029.1"/>
    </source>
</evidence>
<evidence type="ECO:0000313" key="2">
    <source>
        <dbReference type="Proteomes" id="UP000257109"/>
    </source>
</evidence>
<dbReference type="EMBL" id="QJKJ01003988">
    <property type="protein sequence ID" value="RDX96029.1"/>
    <property type="molecule type" value="Genomic_DNA"/>
</dbReference>
<reference evidence="1" key="1">
    <citation type="submission" date="2018-05" db="EMBL/GenBank/DDBJ databases">
        <title>Draft genome of Mucuna pruriens seed.</title>
        <authorList>
            <person name="Nnadi N.E."/>
            <person name="Vos R."/>
            <person name="Hasami M.H."/>
            <person name="Devisetty U.K."/>
            <person name="Aguiy J.C."/>
        </authorList>
    </citation>
    <scope>NUCLEOTIDE SEQUENCE [LARGE SCALE GENOMIC DNA]</scope>
    <source>
        <strain evidence="1">JCA_2017</strain>
    </source>
</reference>
<sequence>MLNSISKPFLIAKKPLLIPIVKLIPKPFSRVKKPSSIPDDNSTMQNSGVMNVVKSMQFFSSKDKNLL</sequence>
<accession>A0A371GZU5</accession>
<comment type="caution">
    <text evidence="1">The sequence shown here is derived from an EMBL/GenBank/DDBJ whole genome shotgun (WGS) entry which is preliminary data.</text>
</comment>
<gene>
    <name evidence="1" type="ORF">CR513_21369</name>
</gene>
<protein>
    <submittedName>
        <fullName evidence="1">Uncharacterized protein</fullName>
    </submittedName>
</protein>
<feature type="non-terminal residue" evidence="1">
    <location>
        <position position="1"/>
    </location>
</feature>
<name>A0A371GZU5_MUCPR</name>